<keyword evidence="4" id="KW-1185">Reference proteome</keyword>
<dbReference type="RefSeq" id="WP_282586766.1">
    <property type="nucleotide sequence ID" value="NZ_JAMOIM010000015.1"/>
</dbReference>
<feature type="binding site" evidence="2">
    <location>
        <begin position="198"/>
        <end position="200"/>
    </location>
    <ligand>
        <name>substrate</name>
    </ligand>
</feature>
<keyword evidence="2" id="KW-0460">Magnesium</keyword>
<dbReference type="Pfam" id="PF01255">
    <property type="entry name" value="Prenyltransf"/>
    <property type="match status" value="1"/>
</dbReference>
<dbReference type="GO" id="GO:0008834">
    <property type="term" value="F:ditrans,polycis-undecaprenyl-diphosphate synthase [(2E,6E)-farnesyl-diphosphate specific] activity"/>
    <property type="evidence" value="ECO:0007669"/>
    <property type="project" value="TreeGrafter"/>
</dbReference>
<protein>
    <recommendedName>
        <fullName evidence="2">Isoprenyl transferase</fullName>
        <ecNumber evidence="2">2.5.1.-</ecNumber>
    </recommendedName>
</protein>
<reference evidence="3" key="1">
    <citation type="submission" date="2022-05" db="EMBL/GenBank/DDBJ databases">
        <authorList>
            <person name="Pankratov T."/>
        </authorList>
    </citation>
    <scope>NUCLEOTIDE SEQUENCE</scope>
    <source>
        <strain evidence="3">BP6-180914</strain>
    </source>
</reference>
<feature type="binding site" evidence="2">
    <location>
        <begin position="69"/>
        <end position="71"/>
    </location>
    <ligand>
        <name>substrate</name>
    </ligand>
</feature>
<comment type="function">
    <text evidence="2">Catalyzes the condensation of isopentenyl diphosphate (IPP) with allylic pyrophosphates generating different type of terpenoids.</text>
</comment>
<comment type="subunit">
    <text evidence="2">Homodimer.</text>
</comment>
<feature type="binding site" evidence="2">
    <location>
        <position position="75"/>
    </location>
    <ligand>
        <name>substrate</name>
    </ligand>
</feature>
<dbReference type="EMBL" id="JAMOIM010000015">
    <property type="protein sequence ID" value="MCW6510391.1"/>
    <property type="molecule type" value="Genomic_DNA"/>
</dbReference>
<dbReference type="PROSITE" id="PS01066">
    <property type="entry name" value="UPP_SYNTHASE"/>
    <property type="match status" value="1"/>
</dbReference>
<feature type="binding site" evidence="2">
    <location>
        <position position="41"/>
    </location>
    <ligand>
        <name>substrate</name>
    </ligand>
</feature>
<comment type="cofactor">
    <cofactor evidence="2">
        <name>Mg(2+)</name>
        <dbReference type="ChEBI" id="CHEBI:18420"/>
    </cofactor>
    <text evidence="2">Binds 2 magnesium ions per subunit.</text>
</comment>
<dbReference type="NCBIfam" id="NF011405">
    <property type="entry name" value="PRK14830.1"/>
    <property type="match status" value="1"/>
</dbReference>
<name>A0AA41YZX8_9HYPH</name>
<dbReference type="FunFam" id="3.40.1180.10:FF:000001">
    <property type="entry name" value="(2E,6E)-farnesyl-diphosphate-specific ditrans,polycis-undecaprenyl-diphosphate synthase"/>
    <property type="match status" value="1"/>
</dbReference>
<dbReference type="GO" id="GO:0000287">
    <property type="term" value="F:magnesium ion binding"/>
    <property type="evidence" value="ECO:0007669"/>
    <property type="project" value="UniProtKB-UniRule"/>
</dbReference>
<feature type="binding site" evidence="2">
    <location>
        <position position="192"/>
    </location>
    <ligand>
        <name>substrate</name>
    </ligand>
</feature>
<feature type="binding site" evidence="2">
    <location>
        <position position="24"/>
    </location>
    <ligand>
        <name>Mg(2+)</name>
        <dbReference type="ChEBI" id="CHEBI:18420"/>
    </ligand>
</feature>
<dbReference type="GO" id="GO:0016094">
    <property type="term" value="P:polyprenol biosynthetic process"/>
    <property type="evidence" value="ECO:0007669"/>
    <property type="project" value="TreeGrafter"/>
</dbReference>
<dbReference type="PANTHER" id="PTHR10291:SF0">
    <property type="entry name" value="DEHYDRODOLICHYL DIPHOSPHATE SYNTHASE 2"/>
    <property type="match status" value="1"/>
</dbReference>
<feature type="binding site" evidence="2">
    <location>
        <position position="73"/>
    </location>
    <ligand>
        <name>substrate</name>
    </ligand>
</feature>
<dbReference type="NCBIfam" id="NF011408">
    <property type="entry name" value="PRK14834.1"/>
    <property type="match status" value="1"/>
</dbReference>
<feature type="active site" evidence="2">
    <location>
        <position position="24"/>
    </location>
</feature>
<evidence type="ECO:0000256" key="1">
    <source>
        <dbReference type="ARBA" id="ARBA00022679"/>
    </source>
</evidence>
<evidence type="ECO:0000256" key="2">
    <source>
        <dbReference type="HAMAP-Rule" id="MF_01139"/>
    </source>
</evidence>
<feature type="binding site" evidence="2">
    <location>
        <begin position="25"/>
        <end position="28"/>
    </location>
    <ligand>
        <name>substrate</name>
    </ligand>
</feature>
<dbReference type="InterPro" id="IPR036424">
    <property type="entry name" value="UPP_synth-like_sf"/>
</dbReference>
<feature type="active site" description="Proton acceptor" evidence="2">
    <location>
        <position position="72"/>
    </location>
</feature>
<dbReference type="InterPro" id="IPR018520">
    <property type="entry name" value="UPP_synth-like_CS"/>
</dbReference>
<dbReference type="EC" id="2.5.1.-" evidence="2"/>
<comment type="caution">
    <text evidence="3">The sequence shown here is derived from an EMBL/GenBank/DDBJ whole genome shotgun (WGS) entry which is preliminary data.</text>
</comment>
<gene>
    <name evidence="3" type="ORF">M8523_20440</name>
</gene>
<evidence type="ECO:0000313" key="3">
    <source>
        <dbReference type="EMBL" id="MCW6510391.1"/>
    </source>
</evidence>
<evidence type="ECO:0000313" key="4">
    <source>
        <dbReference type="Proteomes" id="UP001165667"/>
    </source>
</evidence>
<feature type="binding site" evidence="2">
    <location>
        <position position="29"/>
    </location>
    <ligand>
        <name>substrate</name>
    </ligand>
</feature>
<dbReference type="CDD" id="cd00475">
    <property type="entry name" value="Cis_IPPS"/>
    <property type="match status" value="1"/>
</dbReference>
<organism evidence="3 4">
    <name type="scientific">Lichenifustis flavocetrariae</name>
    <dbReference type="NCBI Taxonomy" id="2949735"/>
    <lineage>
        <taxon>Bacteria</taxon>
        <taxon>Pseudomonadati</taxon>
        <taxon>Pseudomonadota</taxon>
        <taxon>Alphaproteobacteria</taxon>
        <taxon>Hyphomicrobiales</taxon>
        <taxon>Lichenihabitantaceae</taxon>
        <taxon>Lichenifustis</taxon>
    </lineage>
</organism>
<keyword evidence="2" id="KW-0479">Metal-binding</keyword>
<dbReference type="HAMAP" id="MF_01139">
    <property type="entry name" value="ISPT"/>
    <property type="match status" value="1"/>
</dbReference>
<dbReference type="Proteomes" id="UP001165667">
    <property type="component" value="Unassembled WGS sequence"/>
</dbReference>
<dbReference type="GO" id="GO:0005829">
    <property type="term" value="C:cytosol"/>
    <property type="evidence" value="ECO:0007669"/>
    <property type="project" value="TreeGrafter"/>
</dbReference>
<dbReference type="SUPFAM" id="SSF64005">
    <property type="entry name" value="Undecaprenyl diphosphate synthase"/>
    <property type="match status" value="1"/>
</dbReference>
<sequence>MTDLDHATPNDRPAVPAHVGIIMDGNGRWAAARGLPRIEGHRRGVEALRRTIRAAIELNIRYLTVYSFSTENWSRPAAEVADLMFLIKRFIRNDLAELHQHDVRVKIIGTRDGLKPDIVGMLDEAQDLTHRNRGLTLVVAFNYGGRQELAAAVRRIAERVLAGELAPHSISTETVADHLDTAGIPDPDLIIRTSGEQRLSNFLMWQTAYAEFVFQPGHWPDFDRCALESALAAYMGRERRFGGTTAEGPLKVKTAL</sequence>
<dbReference type="InterPro" id="IPR001441">
    <property type="entry name" value="UPP_synth-like"/>
</dbReference>
<accession>A0AA41YZX8</accession>
<dbReference type="PANTHER" id="PTHR10291">
    <property type="entry name" value="DEHYDRODOLICHYL DIPHOSPHATE SYNTHASE FAMILY MEMBER"/>
    <property type="match status" value="1"/>
</dbReference>
<dbReference type="Gene3D" id="3.40.1180.10">
    <property type="entry name" value="Decaprenyl diphosphate synthase-like"/>
    <property type="match status" value="1"/>
</dbReference>
<feature type="binding site" evidence="2">
    <location>
        <position position="37"/>
    </location>
    <ligand>
        <name>substrate</name>
    </ligand>
</feature>
<proteinExistence type="inferred from homology"/>
<comment type="similarity">
    <text evidence="2">Belongs to the UPP synthase family.</text>
</comment>
<keyword evidence="1 2" id="KW-0808">Transferase</keyword>
<feature type="binding site" evidence="2">
    <location>
        <position position="211"/>
    </location>
    <ligand>
        <name>Mg(2+)</name>
        <dbReference type="ChEBI" id="CHEBI:18420"/>
    </ligand>
</feature>
<dbReference type="AlphaFoldDB" id="A0AA41YZX8"/>
<dbReference type="NCBIfam" id="TIGR00055">
    <property type="entry name" value="uppS"/>
    <property type="match status" value="1"/>
</dbReference>